<gene>
    <name evidence="2" type="ORF">TPSB3V08_LOCUS1715</name>
</gene>
<protein>
    <submittedName>
        <fullName evidence="2">Uncharacterized protein</fullName>
    </submittedName>
</protein>
<reference evidence="2" key="1">
    <citation type="submission" date="2020-11" db="EMBL/GenBank/DDBJ databases">
        <authorList>
            <person name="Tran Van P."/>
        </authorList>
    </citation>
    <scope>NUCLEOTIDE SEQUENCE</scope>
</reference>
<organism evidence="2">
    <name type="scientific">Timema poppense</name>
    <name type="common">Walking stick</name>
    <dbReference type="NCBI Taxonomy" id="170557"/>
    <lineage>
        <taxon>Eukaryota</taxon>
        <taxon>Metazoa</taxon>
        <taxon>Ecdysozoa</taxon>
        <taxon>Arthropoda</taxon>
        <taxon>Hexapoda</taxon>
        <taxon>Insecta</taxon>
        <taxon>Pterygota</taxon>
        <taxon>Neoptera</taxon>
        <taxon>Polyneoptera</taxon>
        <taxon>Phasmatodea</taxon>
        <taxon>Timematodea</taxon>
        <taxon>Timematoidea</taxon>
        <taxon>Timematidae</taxon>
        <taxon>Timema</taxon>
    </lineage>
</organism>
<dbReference type="Pfam" id="PF16984">
    <property type="entry name" value="Grp7_allergen"/>
    <property type="match status" value="1"/>
</dbReference>
<dbReference type="AlphaFoldDB" id="A0A7R9CPB4"/>
<feature type="region of interest" description="Disordered" evidence="1">
    <location>
        <begin position="337"/>
        <end position="356"/>
    </location>
</feature>
<dbReference type="InterPro" id="IPR020234">
    <property type="entry name" value="Mite_allergen_group-7"/>
</dbReference>
<accession>A0A7R9CPB4</accession>
<evidence type="ECO:0000313" key="2">
    <source>
        <dbReference type="EMBL" id="CAD7398473.1"/>
    </source>
</evidence>
<dbReference type="EMBL" id="OD000619">
    <property type="protein sequence ID" value="CAD7398473.1"/>
    <property type="molecule type" value="Genomic_DNA"/>
</dbReference>
<evidence type="ECO:0000256" key="1">
    <source>
        <dbReference type="SAM" id="MobiDB-lite"/>
    </source>
</evidence>
<name>A0A7R9CPB4_TIMPO</name>
<proteinExistence type="predicted"/>
<feature type="compositionally biased region" description="Polar residues" evidence="1">
    <location>
        <begin position="337"/>
        <end position="350"/>
    </location>
</feature>
<dbReference type="Gene3D" id="3.15.10.50">
    <property type="match status" value="1"/>
</dbReference>
<dbReference type="InterPro" id="IPR038602">
    <property type="entry name" value="Mite_allergen_7_sf"/>
</dbReference>
<sequence>MSTVSDGLTQALFLETVTVKLYRPSDHRLLAMIVPTCAEREFYVASTTNTTIAELTPFQSHFFTENLESPGIEPGTFGSVGSSSYGGDRTKSPEIRDRCIQIDVGSAVDSEDCDRRVLVCISPAGGKEPYCKYSALLIFTRYSFRTESMMALSLCLVTLAILTPNSLLQAFRVLASTRGIDDNNILDDSAVYKKHTQGLSMENKGMEYNRYLSLLTLGKLIGGQLSPHDSKKDSDYIPLQVFYKQDVVKDYDDVMDRYDDDSAPYINPPDTDSLVHQRPTDRAQLTSSKYFLANENRFFWASPVRIPDITNKQVPQFSSPTWSYGDGYELKTANPLSDVQHSHDNSSVTHGSHGLRHDLDAPVTQVSMIGSQDMFTDNPKDLVDKEIQIPIFDIARGSIQLPLSGPSTQLLINTTSSRPEDAIRLSGNTNLNELIDFILDYVRRDIIAKGQDQIAIPNIHADFQKRIGFIKAKGSFDGDDGWFRSLSSIRRTADVVATRQGETLVVVCGMGLGTMAFAFEHYRVKFLHISVSGHITGSVASNSVNVQVNVAVVGGKCKITLNSLRITRLDGIKVSVTGLGKMSWILNRIAGWVTNHFRDKIVSRIEASLTRAVVNTLARARCSEELLGEIIRVQEKQRPVSSGGLAAGQNLVAVRLVQGATAPKTSQAVDGGVVETVDLPVPVTVLGHITLPKLQDRQH</sequence>